<evidence type="ECO:0000313" key="2">
    <source>
        <dbReference type="Proteomes" id="UP001230978"/>
    </source>
</evidence>
<organism evidence="1 2">
    <name type="scientific">Fuscovulum ytuae</name>
    <dbReference type="NCBI Taxonomy" id="3042299"/>
    <lineage>
        <taxon>Bacteria</taxon>
        <taxon>Pseudomonadati</taxon>
        <taxon>Pseudomonadota</taxon>
        <taxon>Alphaproteobacteria</taxon>
        <taxon>Rhodobacterales</taxon>
        <taxon>Paracoccaceae</taxon>
        <taxon>Fuscovulum</taxon>
    </lineage>
</organism>
<dbReference type="Proteomes" id="UP001230978">
    <property type="component" value="Chromosome"/>
</dbReference>
<protein>
    <submittedName>
        <fullName evidence="1">Uncharacterized protein</fullName>
    </submittedName>
</protein>
<gene>
    <name evidence="1" type="ORF">QF092_07410</name>
</gene>
<dbReference type="RefSeq" id="WP_281469037.1">
    <property type="nucleotide sequence ID" value="NZ_CP124535.1"/>
</dbReference>
<keyword evidence="2" id="KW-1185">Reference proteome</keyword>
<dbReference type="EMBL" id="CP124535">
    <property type="protein sequence ID" value="WGV17604.1"/>
    <property type="molecule type" value="Genomic_DNA"/>
</dbReference>
<name>A0ABY8Q9U6_9RHOB</name>
<proteinExistence type="predicted"/>
<accession>A0ABY8Q9U6</accession>
<evidence type="ECO:0000313" key="1">
    <source>
        <dbReference type="EMBL" id="WGV17604.1"/>
    </source>
</evidence>
<reference evidence="1 2" key="1">
    <citation type="submission" date="2023-04" db="EMBL/GenBank/DDBJ databases">
        <title>YMD61, complete Genome.</title>
        <authorList>
            <person name="Zhang J."/>
        </authorList>
    </citation>
    <scope>NUCLEOTIDE SEQUENCE [LARGE SCALE GENOMIC DNA]</scope>
    <source>
        <strain evidence="1 2">YMD61</strain>
    </source>
</reference>
<sequence length="200" mass="21863">MRGLFVMAGLLGLFPLLAFGQETYEGRGYFIACGDEGCFLNAAGFDLFVATDQGAEMLADLPMLAAVDVQGLLSDIGDSSAALSLTSVTRVTDDLYEGNLQFMQGDWRPVGEENPFTIGIYGMDWTEFLMDEEQDRFMMSVGDACADGTIHQGMVINLYRYGDDPAADACWMLDYIDDGVMTLRDLSGDFGAVEFARQPN</sequence>